<dbReference type="InterPro" id="IPR000626">
    <property type="entry name" value="Ubiquitin-like_dom"/>
</dbReference>
<dbReference type="GO" id="GO:0016020">
    <property type="term" value="C:membrane"/>
    <property type="evidence" value="ECO:0007669"/>
    <property type="project" value="UniProtKB-SubCell"/>
</dbReference>
<dbReference type="SMART" id="SM00213">
    <property type="entry name" value="UBQ"/>
    <property type="match status" value="1"/>
</dbReference>
<dbReference type="PROSITE" id="PS50053">
    <property type="entry name" value="UBIQUITIN_2"/>
    <property type="match status" value="1"/>
</dbReference>
<dbReference type="FunFam" id="3.10.20.90:FF:000046">
    <property type="entry name" value="Homocysteine-responsive endoplasmic reticulum-resident ubiquitin-like domain member 2 protein"/>
    <property type="match status" value="1"/>
</dbReference>
<name>A0A8R1DQD8_CAEJA</name>
<evidence type="ECO:0000256" key="1">
    <source>
        <dbReference type="ARBA" id="ARBA00004370"/>
    </source>
</evidence>
<keyword evidence="8" id="KW-1185">Reference proteome</keyword>
<protein>
    <submittedName>
        <fullName evidence="7">Ubiquitin-like domain-containing protein</fullName>
    </submittedName>
</protein>
<dbReference type="Proteomes" id="UP000005237">
    <property type="component" value="Unassembled WGS sequence"/>
</dbReference>
<keyword evidence="2" id="KW-0812">Transmembrane</keyword>
<dbReference type="GO" id="GO:0030968">
    <property type="term" value="P:endoplasmic reticulum unfolded protein response"/>
    <property type="evidence" value="ECO:0007669"/>
    <property type="project" value="TreeGrafter"/>
</dbReference>
<sequence length="135" mass="14885">MTETNTENIDVVAAAAVPAPNQTSRSEDVELTIRSAYQAENDLVFSCPITWSVKQVKEHVKNCLETHPAVSTQRLIFAGAPLRDEQILSNILNERSYVAGEQIFIHLMIAQPYVNDTASEVRRRNVTTASSAAQA</sequence>
<dbReference type="Gene3D" id="3.10.20.90">
    <property type="entry name" value="Phosphatidylinositol 3-kinase Catalytic Subunit, Chain A, domain 1"/>
    <property type="match status" value="1"/>
</dbReference>
<evidence type="ECO:0000256" key="2">
    <source>
        <dbReference type="ARBA" id="ARBA00022692"/>
    </source>
</evidence>
<dbReference type="PANTHER" id="PTHR12943">
    <property type="entry name" value="HOMOCYSTEINE-RESPONSIVE ENDOPLASMIC RETICULUM-RESIDENT UNIQUITIN-LIKE DOMAIN HERPUD PROTEIN FAMILY MEMBER"/>
    <property type="match status" value="1"/>
</dbReference>
<dbReference type="AlphaFoldDB" id="A0A8R1DQD8"/>
<keyword evidence="5" id="KW-0834">Unfolded protein response</keyword>
<evidence type="ECO:0000256" key="5">
    <source>
        <dbReference type="ARBA" id="ARBA00023230"/>
    </source>
</evidence>
<dbReference type="InterPro" id="IPR039751">
    <property type="entry name" value="HERPUD1/2"/>
</dbReference>
<feature type="domain" description="Ubiquitin-like" evidence="6">
    <location>
        <begin position="29"/>
        <end position="90"/>
    </location>
</feature>
<dbReference type="Pfam" id="PF00240">
    <property type="entry name" value="ubiquitin"/>
    <property type="match status" value="1"/>
</dbReference>
<keyword evidence="4" id="KW-0472">Membrane</keyword>
<accession>A0A8R1DQD8</accession>
<reference evidence="7" key="2">
    <citation type="submission" date="2022-06" db="UniProtKB">
        <authorList>
            <consortium name="EnsemblMetazoa"/>
        </authorList>
    </citation>
    <scope>IDENTIFICATION</scope>
    <source>
        <strain evidence="7">DF5081</strain>
    </source>
</reference>
<evidence type="ECO:0000313" key="7">
    <source>
        <dbReference type="EnsemblMetazoa" id="CJA08154.1"/>
    </source>
</evidence>
<evidence type="ECO:0000256" key="4">
    <source>
        <dbReference type="ARBA" id="ARBA00023136"/>
    </source>
</evidence>
<reference evidence="8" key="1">
    <citation type="submission" date="2010-08" db="EMBL/GenBank/DDBJ databases">
        <authorList>
            <consortium name="Caenorhabditis japonica Sequencing Consortium"/>
            <person name="Wilson R.K."/>
        </authorList>
    </citation>
    <scope>NUCLEOTIDE SEQUENCE [LARGE SCALE GENOMIC DNA]</scope>
    <source>
        <strain evidence="8">DF5081</strain>
    </source>
</reference>
<proteinExistence type="predicted"/>
<dbReference type="InterPro" id="IPR029071">
    <property type="entry name" value="Ubiquitin-like_domsf"/>
</dbReference>
<comment type="subcellular location">
    <subcellularLocation>
        <location evidence="1">Membrane</location>
    </subcellularLocation>
</comment>
<dbReference type="EnsemblMetazoa" id="CJA08154.1">
    <property type="protein sequence ID" value="CJA08154.1"/>
    <property type="gene ID" value="WBGene00127358"/>
</dbReference>
<dbReference type="PANTHER" id="PTHR12943:SF27">
    <property type="entry name" value="HOMOCYSTEINE-INDUCED ENDOPLASMIC RETICULUM PROTEIN, ISOFORM A"/>
    <property type="match status" value="1"/>
</dbReference>
<evidence type="ECO:0000259" key="6">
    <source>
        <dbReference type="PROSITE" id="PS50053"/>
    </source>
</evidence>
<organism evidence="7 8">
    <name type="scientific">Caenorhabditis japonica</name>
    <dbReference type="NCBI Taxonomy" id="281687"/>
    <lineage>
        <taxon>Eukaryota</taxon>
        <taxon>Metazoa</taxon>
        <taxon>Ecdysozoa</taxon>
        <taxon>Nematoda</taxon>
        <taxon>Chromadorea</taxon>
        <taxon>Rhabditida</taxon>
        <taxon>Rhabditina</taxon>
        <taxon>Rhabditomorpha</taxon>
        <taxon>Rhabditoidea</taxon>
        <taxon>Rhabditidae</taxon>
        <taxon>Peloderinae</taxon>
        <taxon>Caenorhabditis</taxon>
    </lineage>
</organism>
<evidence type="ECO:0000256" key="3">
    <source>
        <dbReference type="ARBA" id="ARBA00022989"/>
    </source>
</evidence>
<evidence type="ECO:0000313" key="8">
    <source>
        <dbReference type="Proteomes" id="UP000005237"/>
    </source>
</evidence>
<keyword evidence="3" id="KW-1133">Transmembrane helix</keyword>
<dbReference type="SUPFAM" id="SSF54236">
    <property type="entry name" value="Ubiquitin-like"/>
    <property type="match status" value="1"/>
</dbReference>